<name>R4YWX5_9ACTN</name>
<dbReference type="SUPFAM" id="SSF53448">
    <property type="entry name" value="Nucleotide-diphospho-sugar transferases"/>
    <property type="match status" value="1"/>
</dbReference>
<dbReference type="CDD" id="cd04186">
    <property type="entry name" value="GT_2_like_c"/>
    <property type="match status" value="1"/>
</dbReference>
<dbReference type="Pfam" id="PF00535">
    <property type="entry name" value="Glycos_transf_2"/>
    <property type="match status" value="1"/>
</dbReference>
<evidence type="ECO:0000313" key="4">
    <source>
        <dbReference type="Proteomes" id="UP000018291"/>
    </source>
</evidence>
<accession>R4YWX5</accession>
<dbReference type="STRING" id="1229780.BN381_130322"/>
<dbReference type="Proteomes" id="UP000018291">
    <property type="component" value="Unassembled WGS sequence"/>
</dbReference>
<proteinExistence type="predicted"/>
<feature type="domain" description="Glycosyltransferase 2-like" evidence="2">
    <location>
        <begin position="35"/>
        <end position="156"/>
    </location>
</feature>
<feature type="region of interest" description="Disordered" evidence="1">
    <location>
        <begin position="315"/>
        <end position="348"/>
    </location>
</feature>
<dbReference type="HOGENOM" id="CLU_023845_0_5_11"/>
<dbReference type="InterPro" id="IPR001173">
    <property type="entry name" value="Glyco_trans_2-like"/>
</dbReference>
<dbReference type="RefSeq" id="WP_012224447.1">
    <property type="nucleotide sequence ID" value="NZ_HG422565.1"/>
</dbReference>
<organism evidence="3 4">
    <name type="scientific">Candidatus Neomicrothrix parvicella RN1</name>
    <dbReference type="NCBI Taxonomy" id="1229780"/>
    <lineage>
        <taxon>Bacteria</taxon>
        <taxon>Bacillati</taxon>
        <taxon>Actinomycetota</taxon>
        <taxon>Acidimicrobiia</taxon>
        <taxon>Acidimicrobiales</taxon>
        <taxon>Microthrixaceae</taxon>
        <taxon>Candidatus Neomicrothrix</taxon>
    </lineage>
</organism>
<dbReference type="InterPro" id="IPR029044">
    <property type="entry name" value="Nucleotide-diphossugar_trans"/>
</dbReference>
<dbReference type="PANTHER" id="PTHR43179:SF7">
    <property type="entry name" value="RHAMNOSYLTRANSFERASE WBBL"/>
    <property type="match status" value="1"/>
</dbReference>
<evidence type="ECO:0000256" key="1">
    <source>
        <dbReference type="SAM" id="MobiDB-lite"/>
    </source>
</evidence>
<dbReference type="PANTHER" id="PTHR43179">
    <property type="entry name" value="RHAMNOSYLTRANSFERASE WBBL"/>
    <property type="match status" value="1"/>
</dbReference>
<dbReference type="eggNOG" id="COG1216">
    <property type="taxonomic scope" value="Bacteria"/>
</dbReference>
<evidence type="ECO:0000313" key="3">
    <source>
        <dbReference type="EMBL" id="CCM62764.1"/>
    </source>
</evidence>
<dbReference type="Gene3D" id="3.90.550.10">
    <property type="entry name" value="Spore Coat Polysaccharide Biosynthesis Protein SpsA, Chain A"/>
    <property type="match status" value="1"/>
</dbReference>
<protein>
    <submittedName>
        <fullName evidence="3">Putative glycosyl transferase</fullName>
    </submittedName>
</protein>
<dbReference type="AlphaFoldDB" id="R4YWX5"/>
<dbReference type="EMBL" id="CANL01000005">
    <property type="protein sequence ID" value="CCM62764.1"/>
    <property type="molecule type" value="Genomic_DNA"/>
</dbReference>
<dbReference type="OrthoDB" id="9771846at2"/>
<reference evidence="3 4" key="1">
    <citation type="journal article" date="2013" name="ISME J.">
        <title>Metabolic model for the filamentous 'Candidatus Microthrix parvicella' based on genomic and metagenomic analyses.</title>
        <authorList>
            <person name="Jon McIlroy S."/>
            <person name="Kristiansen R."/>
            <person name="Albertsen M."/>
            <person name="Michael Karst S."/>
            <person name="Rossetti S."/>
            <person name="Lund Nielsen J."/>
            <person name="Tandoi V."/>
            <person name="James Seviour R."/>
            <person name="Nielsen P.H."/>
        </authorList>
    </citation>
    <scope>NUCLEOTIDE SEQUENCE [LARGE SCALE GENOMIC DNA]</scope>
    <source>
        <strain evidence="3 4">RN1</strain>
    </source>
</reference>
<keyword evidence="4" id="KW-1185">Reference proteome</keyword>
<keyword evidence="3" id="KW-0808">Transferase</keyword>
<evidence type="ECO:0000259" key="2">
    <source>
        <dbReference type="Pfam" id="PF00535"/>
    </source>
</evidence>
<comment type="caution">
    <text evidence="3">The sequence shown here is derived from an EMBL/GenBank/DDBJ whole genome shotgun (WGS) entry which is preliminary data.</text>
</comment>
<sequence length="348" mass="37480">MSSTLLDVHGRDSVAAGVASSIPRGSVEVVADLAVVIVSYECRDLVAACVERIRSLGTDCTVDVVVVDNGSADGTEAALAGRCRLIQMGRNSGFSTANNAGFAATRSRHVLVLNPDTLVDPGALDVLVAFLDDHPDAGVVAPSLVNPDGSDQLTARAFPSPAVALFGRRSPLSRWFPNNRFSRRYLATRAGTLDEAFRVDWVSGAAMAVRRSAIDVTGGFDEAFFMFWEDADWCHRLADAGYEVWCEPAARVVHDEGGTRAKGYPPRLNRAFHTGAYLYWRNHHAPQPWNPLRWLAAAALGGRAAALMSIDGIKRRRTAPSMDTTPQETNSEHPWPPSGAGARQKAGE</sequence>
<dbReference type="GO" id="GO:0016740">
    <property type="term" value="F:transferase activity"/>
    <property type="evidence" value="ECO:0007669"/>
    <property type="project" value="UniProtKB-KW"/>
</dbReference>
<gene>
    <name evidence="3" type="ORF">BN381_130322</name>
</gene>